<dbReference type="PANTHER" id="PTHR43300">
    <property type="entry name" value="ACETYLTRANSFERASE"/>
    <property type="match status" value="1"/>
</dbReference>
<comment type="caution">
    <text evidence="3">The sequence shown here is derived from an EMBL/GenBank/DDBJ whole genome shotgun (WGS) entry which is preliminary data.</text>
</comment>
<dbReference type="EC" id="2.3.1.117" evidence="3"/>
<evidence type="ECO:0000313" key="3">
    <source>
        <dbReference type="EMBL" id="RKX65598.1"/>
    </source>
</evidence>
<dbReference type="Gene3D" id="1.10.166.10">
    <property type="entry name" value="Tetrahydrodipicolinate-N-succinyltransferase, N-terminal domain"/>
    <property type="match status" value="1"/>
</dbReference>
<dbReference type="EMBL" id="QNBC01000082">
    <property type="protein sequence ID" value="RKX65598.1"/>
    <property type="molecule type" value="Genomic_DNA"/>
</dbReference>
<gene>
    <name evidence="3" type="ORF">DRP44_06010</name>
</gene>
<dbReference type="InterPro" id="IPR011004">
    <property type="entry name" value="Trimer_LpxA-like_sf"/>
</dbReference>
<keyword evidence="3" id="KW-0012">Acyltransferase</keyword>
<keyword evidence="3" id="KW-0808">Transferase</keyword>
<dbReference type="PANTHER" id="PTHR43300:SF10">
    <property type="entry name" value="2,3,4,5-TETRAHYDROPYRIDINE-2,6-DICARBOXYLATE N-ACETYLTRANSFERASE"/>
    <property type="match status" value="1"/>
</dbReference>
<dbReference type="GO" id="GO:0008666">
    <property type="term" value="F:2,3,4,5-tetrahydropyridine-2,6-dicarboxylate N-succinyltransferase activity"/>
    <property type="evidence" value="ECO:0007669"/>
    <property type="project" value="UniProtKB-EC"/>
</dbReference>
<dbReference type="Gene3D" id="2.160.10.10">
    <property type="entry name" value="Hexapeptide repeat proteins"/>
    <property type="match status" value="1"/>
</dbReference>
<reference evidence="3 4" key="1">
    <citation type="submission" date="2018-06" db="EMBL/GenBank/DDBJ databases">
        <title>Extensive metabolic versatility and redundancy in microbially diverse, dynamic hydrothermal sediments.</title>
        <authorList>
            <person name="Dombrowski N."/>
            <person name="Teske A."/>
            <person name="Baker B.J."/>
        </authorList>
    </citation>
    <scope>NUCLEOTIDE SEQUENCE [LARGE SCALE GENOMIC DNA]</scope>
    <source>
        <strain evidence="3">B35_G9</strain>
    </source>
</reference>
<dbReference type="InterPro" id="IPR023180">
    <property type="entry name" value="THP_succinylTrfase_dom1"/>
</dbReference>
<feature type="domain" description="Tetrahydrodipicolinate-N-succinyltransferase chain A" evidence="2">
    <location>
        <begin position="20"/>
        <end position="68"/>
    </location>
</feature>
<sequence>MKDLIDKINRIMTLNEDAFNEEMNDIRAVFEEFINLLDAGKIRAAEKNDGVWRVNEWVKKGILMGFRLGKFTEMSEGAFTFFDKNTYPLKKLTVENRVRIVPGGTTFRKGSFIASGVVVMPPSYINVGAYIDSGTMLDSHTLIGSCAQVGKNCHISAGTQIGGVLEPVQALPVIIEDNVLVGGLCGIFEGVRIGQNAILGSGTIITSSTPVYDIVNETVIKTDENGILIIPENAVVVQGSRQIKTQYAKESSLNIYTPVIVKYRDEKSDKKASLEDILRLI</sequence>
<protein>
    <submittedName>
        <fullName evidence="3">2,3,4,5-tetrahydropyridine-2,6-dicarboxylate N-succinyltransferase</fullName>
        <ecNumber evidence="3">2.3.1.117</ecNumber>
    </submittedName>
</protein>
<evidence type="ECO:0000313" key="4">
    <source>
        <dbReference type="Proteomes" id="UP000282321"/>
    </source>
</evidence>
<dbReference type="Pfam" id="PF14602">
    <property type="entry name" value="Hexapep_2"/>
    <property type="match status" value="1"/>
</dbReference>
<dbReference type="SUPFAM" id="SSF51161">
    <property type="entry name" value="Trimeric LpxA-like enzymes"/>
    <property type="match status" value="1"/>
</dbReference>
<organism evidence="3 4">
    <name type="scientific">candidate division TA06 bacterium</name>
    <dbReference type="NCBI Taxonomy" id="2250710"/>
    <lineage>
        <taxon>Bacteria</taxon>
        <taxon>Bacteria division TA06</taxon>
    </lineage>
</organism>
<dbReference type="Pfam" id="PF14805">
    <property type="entry name" value="THDPS_N_2"/>
    <property type="match status" value="1"/>
</dbReference>
<comment type="similarity">
    <text evidence="1">Belongs to the transferase hexapeptide repeat family.</text>
</comment>
<dbReference type="InterPro" id="IPR001451">
    <property type="entry name" value="Hexapep"/>
</dbReference>
<evidence type="ECO:0000256" key="1">
    <source>
        <dbReference type="ARBA" id="ARBA00007274"/>
    </source>
</evidence>
<evidence type="ECO:0000259" key="2">
    <source>
        <dbReference type="Pfam" id="PF14805"/>
    </source>
</evidence>
<proteinExistence type="inferred from homology"/>
<dbReference type="NCBIfam" id="NF008808">
    <property type="entry name" value="PRK11830.1"/>
    <property type="match status" value="1"/>
</dbReference>
<accession>A0A660S6Z0</accession>
<dbReference type="InterPro" id="IPR050179">
    <property type="entry name" value="Trans_hexapeptide_repeat"/>
</dbReference>
<dbReference type="InterPro" id="IPR037133">
    <property type="entry name" value="THP_succinylTrfase_N_sf"/>
</dbReference>
<dbReference type="Proteomes" id="UP000282321">
    <property type="component" value="Unassembled WGS sequence"/>
</dbReference>
<dbReference type="CDD" id="cd03350">
    <property type="entry name" value="LbH_THP_succinylT"/>
    <property type="match status" value="1"/>
</dbReference>
<name>A0A660S6Z0_UNCT6</name>
<dbReference type="AlphaFoldDB" id="A0A660S6Z0"/>